<dbReference type="EMBL" id="CP059572">
    <property type="protein sequence ID" value="QXJ25634.1"/>
    <property type="molecule type" value="Genomic_DNA"/>
</dbReference>
<dbReference type="InterPro" id="IPR036291">
    <property type="entry name" value="NAD(P)-bd_dom_sf"/>
</dbReference>
<keyword evidence="3" id="KW-0436">Ligase</keyword>
<dbReference type="Gene3D" id="3.30.1490.20">
    <property type="entry name" value="ATP-grasp fold, A domain"/>
    <property type="match status" value="1"/>
</dbReference>
<dbReference type="Proteomes" id="UP001049518">
    <property type="component" value="Chromosome"/>
</dbReference>
<sequence length="759" mass="76268">MSGSGRTYRQPALADLLDPKSIVIVGLSARPGSTGGRILGNLRRSGFGGAVYGVHPSGRDVGAVPVYRSLAEVPDTPTVALVCTPGDSVAGLVEQAGEKGCRGVVVYASGFEETAGGAERAARLRELAGRYGMSLVGPNCMGVFNPGRGLWLTGAGYGADLRPGPVAVVSQSGSGCILLAGSGRLGFSYVVSSGNETVTGLADYLDYLVQDPSTRAVGLVVEGLSDAEGVMAAVRKGHDHGVAVVALKVGRTELGARNVASHTGAIAGDARAYEAFCRRAGIVAAADFDELTEALVALSTLRTRPAGDRVAFVGLSGGETGLVADVAADFGALPGDAGDRPADDEGGRGGGGGGPLRLARLSPGTRDELARILPDFATIANPLDGTGQLVGDPERFGRLAAAVAADEGVDLLTVILDAPPSLGERLAGSYTRLLETLPGVRRSTGTPVMVLSNYGGGLHPFAAVALAGSDIPVVHGTRAGMAAVAAVTTVAAHARAAPDGAPSAAVADTAAGAAADDGRRAASLAAVRQALDASPAGQVPHDVLADLAGRYGLRLPRRVIAESAGGAAAAAGSVGYPVVLKTASPKVVHKSDLGGVAVGLSTPSQVRGAYEAVTASVARHLGEPAPRVMVEEMVTGGVEAFVGCGLDPVFGQVLALGAGGTLVELQPDPALALPPVSSREVRRMVDGTPLARLFAGYRGAPPADADAFAGLVLRVARMAADLREAEVEIDLNPVAVLPEGQGVRVLDLRIVAASGRTAP</sequence>
<dbReference type="Gene3D" id="3.30.470.20">
    <property type="entry name" value="ATP-grasp fold, B domain"/>
    <property type="match status" value="1"/>
</dbReference>
<evidence type="ECO:0000313" key="3">
    <source>
        <dbReference type="EMBL" id="QXJ25634.1"/>
    </source>
</evidence>
<dbReference type="Gene3D" id="3.40.50.261">
    <property type="entry name" value="Succinyl-CoA synthetase domains"/>
    <property type="match status" value="2"/>
</dbReference>
<name>A0ABX8R3M4_9ACTN</name>
<dbReference type="PANTHER" id="PTHR42793">
    <property type="entry name" value="COA BINDING DOMAIN CONTAINING PROTEIN"/>
    <property type="match status" value="1"/>
</dbReference>
<dbReference type="Gene3D" id="3.40.50.720">
    <property type="entry name" value="NAD(P)-binding Rossmann-like Domain"/>
    <property type="match status" value="1"/>
</dbReference>
<evidence type="ECO:0000256" key="1">
    <source>
        <dbReference type="SAM" id="MobiDB-lite"/>
    </source>
</evidence>
<dbReference type="SUPFAM" id="SSF51735">
    <property type="entry name" value="NAD(P)-binding Rossmann-fold domains"/>
    <property type="match status" value="1"/>
</dbReference>
<dbReference type="RefSeq" id="WP_231331757.1">
    <property type="nucleotide sequence ID" value="NZ_CP059572.1"/>
</dbReference>
<dbReference type="InterPro" id="IPR013815">
    <property type="entry name" value="ATP_grasp_subdomain_1"/>
</dbReference>
<gene>
    <name evidence="3" type="ORF">AGRA3207_007154</name>
</gene>
<dbReference type="SMART" id="SM00881">
    <property type="entry name" value="CoA_binding"/>
    <property type="match status" value="1"/>
</dbReference>
<evidence type="ECO:0000313" key="4">
    <source>
        <dbReference type="Proteomes" id="UP001049518"/>
    </source>
</evidence>
<dbReference type="Pfam" id="PF13380">
    <property type="entry name" value="CoA_binding_2"/>
    <property type="match status" value="1"/>
</dbReference>
<reference evidence="3" key="1">
    <citation type="submission" date="2020-07" db="EMBL/GenBank/DDBJ databases">
        <authorList>
            <person name="Tarantini F.S."/>
            <person name="Hong K.W."/>
            <person name="Chan K.G."/>
        </authorList>
    </citation>
    <scope>NUCLEOTIDE SEQUENCE</scope>
    <source>
        <strain evidence="3">32-07</strain>
    </source>
</reference>
<dbReference type="SUPFAM" id="SSF52210">
    <property type="entry name" value="Succinyl-CoA synthetase domains"/>
    <property type="match status" value="2"/>
</dbReference>
<feature type="domain" description="CoA-binding" evidence="2">
    <location>
        <begin position="16"/>
        <end position="111"/>
    </location>
</feature>
<proteinExistence type="predicted"/>
<dbReference type="InterPro" id="IPR003781">
    <property type="entry name" value="CoA-bd"/>
</dbReference>
<dbReference type="PANTHER" id="PTHR42793:SF1">
    <property type="entry name" value="PEPTIDYL-LYSINE N-ACETYLTRANSFERASE PATZ"/>
    <property type="match status" value="1"/>
</dbReference>
<feature type="compositionally biased region" description="Basic and acidic residues" evidence="1">
    <location>
        <begin position="337"/>
        <end position="347"/>
    </location>
</feature>
<dbReference type="InterPro" id="IPR032875">
    <property type="entry name" value="Succ_CoA_lig_flav_dom"/>
</dbReference>
<evidence type="ECO:0000259" key="2">
    <source>
        <dbReference type="SMART" id="SM00881"/>
    </source>
</evidence>
<dbReference type="Pfam" id="PF13607">
    <property type="entry name" value="Succ_CoA_lig"/>
    <property type="match status" value="1"/>
</dbReference>
<dbReference type="InterPro" id="IPR016102">
    <property type="entry name" value="Succinyl-CoA_synth-like"/>
</dbReference>
<keyword evidence="4" id="KW-1185">Reference proteome</keyword>
<dbReference type="SUPFAM" id="SSF56059">
    <property type="entry name" value="Glutathione synthetase ATP-binding domain-like"/>
    <property type="match status" value="1"/>
</dbReference>
<dbReference type="GO" id="GO:0016874">
    <property type="term" value="F:ligase activity"/>
    <property type="evidence" value="ECO:0007669"/>
    <property type="project" value="UniProtKB-KW"/>
</dbReference>
<protein>
    <submittedName>
        <fullName evidence="3">Acetate--CoA ligase family protein</fullName>
    </submittedName>
</protein>
<organism evidence="3 4">
    <name type="scientific">Actinomadura graeca</name>
    <dbReference type="NCBI Taxonomy" id="2750812"/>
    <lineage>
        <taxon>Bacteria</taxon>
        <taxon>Bacillati</taxon>
        <taxon>Actinomycetota</taxon>
        <taxon>Actinomycetes</taxon>
        <taxon>Streptosporangiales</taxon>
        <taxon>Thermomonosporaceae</taxon>
        <taxon>Actinomadura</taxon>
    </lineage>
</organism>
<accession>A0ABX8R3M4</accession>
<dbReference type="Pfam" id="PF13549">
    <property type="entry name" value="ATP-grasp_5"/>
    <property type="match status" value="1"/>
</dbReference>
<feature type="region of interest" description="Disordered" evidence="1">
    <location>
        <begin position="334"/>
        <end position="357"/>
    </location>
</feature>